<evidence type="ECO:0000313" key="1">
    <source>
        <dbReference type="EMBL" id="GFD02461.1"/>
    </source>
</evidence>
<protein>
    <submittedName>
        <fullName evidence="1">Uncharacterized protein</fullName>
    </submittedName>
</protein>
<gene>
    <name evidence="1" type="ORF">Tci_874430</name>
</gene>
<organism evidence="1">
    <name type="scientific">Tanacetum cinerariifolium</name>
    <name type="common">Dalmatian daisy</name>
    <name type="synonym">Chrysanthemum cinerariifolium</name>
    <dbReference type="NCBI Taxonomy" id="118510"/>
    <lineage>
        <taxon>Eukaryota</taxon>
        <taxon>Viridiplantae</taxon>
        <taxon>Streptophyta</taxon>
        <taxon>Embryophyta</taxon>
        <taxon>Tracheophyta</taxon>
        <taxon>Spermatophyta</taxon>
        <taxon>Magnoliopsida</taxon>
        <taxon>eudicotyledons</taxon>
        <taxon>Gunneridae</taxon>
        <taxon>Pentapetalae</taxon>
        <taxon>asterids</taxon>
        <taxon>campanulids</taxon>
        <taxon>Asterales</taxon>
        <taxon>Asteraceae</taxon>
        <taxon>Asteroideae</taxon>
        <taxon>Anthemideae</taxon>
        <taxon>Anthemidinae</taxon>
        <taxon>Tanacetum</taxon>
    </lineage>
</organism>
<sequence length="45" mass="5339">GYGAGLFWGRWGIMGRSGVRVVEEWQEWWGSEIIGWREIWLQGEQ</sequence>
<reference evidence="1" key="1">
    <citation type="journal article" date="2019" name="Sci. Rep.">
        <title>Draft genome of Tanacetum cinerariifolium, the natural source of mosquito coil.</title>
        <authorList>
            <person name="Yamashiro T."/>
            <person name="Shiraishi A."/>
            <person name="Satake H."/>
            <person name="Nakayama K."/>
        </authorList>
    </citation>
    <scope>NUCLEOTIDE SEQUENCE</scope>
</reference>
<dbReference type="EMBL" id="BKCJ011198219">
    <property type="protein sequence ID" value="GFD02461.1"/>
    <property type="molecule type" value="Genomic_DNA"/>
</dbReference>
<proteinExistence type="predicted"/>
<comment type="caution">
    <text evidence="1">The sequence shown here is derived from an EMBL/GenBank/DDBJ whole genome shotgun (WGS) entry which is preliminary data.</text>
</comment>
<name>A0A699SYR4_TANCI</name>
<accession>A0A699SYR4</accession>
<dbReference type="AlphaFoldDB" id="A0A699SYR4"/>
<feature type="non-terminal residue" evidence="1">
    <location>
        <position position="1"/>
    </location>
</feature>